<organism evidence="1">
    <name type="scientific">Oryza sativa subsp. japonica</name>
    <name type="common">Rice</name>
    <dbReference type="NCBI Taxonomy" id="39947"/>
    <lineage>
        <taxon>Eukaryota</taxon>
        <taxon>Viridiplantae</taxon>
        <taxon>Streptophyta</taxon>
        <taxon>Embryophyta</taxon>
        <taxon>Tracheophyta</taxon>
        <taxon>Spermatophyta</taxon>
        <taxon>Magnoliopsida</taxon>
        <taxon>Liliopsida</taxon>
        <taxon>Poales</taxon>
        <taxon>Poaceae</taxon>
        <taxon>BOP clade</taxon>
        <taxon>Oryzoideae</taxon>
        <taxon>Oryzeae</taxon>
        <taxon>Oryzinae</taxon>
        <taxon>Oryza</taxon>
        <taxon>Oryza sativa</taxon>
    </lineage>
</organism>
<protein>
    <submittedName>
        <fullName evidence="1">Uncharacterized protein</fullName>
    </submittedName>
</protein>
<dbReference type="AlphaFoldDB" id="B9F4V9"/>
<evidence type="ECO:0000313" key="1">
    <source>
        <dbReference type="EMBL" id="EEE56690.1"/>
    </source>
</evidence>
<accession>B9F4V9</accession>
<dbReference type="EMBL" id="CM000139">
    <property type="protein sequence ID" value="EEE56690.1"/>
    <property type="molecule type" value="Genomic_DNA"/>
</dbReference>
<gene>
    <name evidence="1" type="ORF">OsJ_06148</name>
</gene>
<dbReference type="Proteomes" id="UP000007752">
    <property type="component" value="Chromosome 2"/>
</dbReference>
<sequence>MAVSALLPPIAAAPPLAGSTLSFGVPYQNKRRILTMRVYCAADEEEEVNDLGVNVALSMLKFYKTIIGLAPLPFDINYISIACSPLCEQEKYHPYYPQAAVMCQLAVVMDMIPQGGLMRKSYQSNDSLVKKLDLYAALKNITCIFANYPPRTTAVVKFSANFQLSGIGEGFTRCLDIVIMVPVCGGKWLE</sequence>
<proteinExistence type="predicted"/>
<reference evidence="1" key="1">
    <citation type="journal article" date="2005" name="PLoS Biol.">
        <title>The genomes of Oryza sativa: a history of duplications.</title>
        <authorList>
            <person name="Yu J."/>
            <person name="Wang J."/>
            <person name="Lin W."/>
            <person name="Li S."/>
            <person name="Li H."/>
            <person name="Zhou J."/>
            <person name="Ni P."/>
            <person name="Dong W."/>
            <person name="Hu S."/>
            <person name="Zeng C."/>
            <person name="Zhang J."/>
            <person name="Zhang Y."/>
            <person name="Li R."/>
            <person name="Xu Z."/>
            <person name="Li S."/>
            <person name="Li X."/>
            <person name="Zheng H."/>
            <person name="Cong L."/>
            <person name="Lin L."/>
            <person name="Yin J."/>
            <person name="Geng J."/>
            <person name="Li G."/>
            <person name="Shi J."/>
            <person name="Liu J."/>
            <person name="Lv H."/>
            <person name="Li J."/>
            <person name="Wang J."/>
            <person name="Deng Y."/>
            <person name="Ran L."/>
            <person name="Shi X."/>
            <person name="Wang X."/>
            <person name="Wu Q."/>
            <person name="Li C."/>
            <person name="Ren X."/>
            <person name="Wang J."/>
            <person name="Wang X."/>
            <person name="Li D."/>
            <person name="Liu D."/>
            <person name="Zhang X."/>
            <person name="Ji Z."/>
            <person name="Zhao W."/>
            <person name="Sun Y."/>
            <person name="Zhang Z."/>
            <person name="Bao J."/>
            <person name="Han Y."/>
            <person name="Dong L."/>
            <person name="Ji J."/>
            <person name="Chen P."/>
            <person name="Wu S."/>
            <person name="Liu J."/>
            <person name="Xiao Y."/>
            <person name="Bu D."/>
            <person name="Tan J."/>
            <person name="Yang L."/>
            <person name="Ye C."/>
            <person name="Zhang J."/>
            <person name="Xu J."/>
            <person name="Zhou Y."/>
            <person name="Yu Y."/>
            <person name="Zhang B."/>
            <person name="Zhuang S."/>
            <person name="Wei H."/>
            <person name="Liu B."/>
            <person name="Lei M."/>
            <person name="Yu H."/>
            <person name="Li Y."/>
            <person name="Xu H."/>
            <person name="Wei S."/>
            <person name="He X."/>
            <person name="Fang L."/>
            <person name="Zhang Z."/>
            <person name="Zhang Y."/>
            <person name="Huang X."/>
            <person name="Su Z."/>
            <person name="Tong W."/>
            <person name="Li J."/>
            <person name="Tong Z."/>
            <person name="Li S."/>
            <person name="Ye J."/>
            <person name="Wang L."/>
            <person name="Fang L."/>
            <person name="Lei T."/>
            <person name="Chen C."/>
            <person name="Chen H."/>
            <person name="Xu Z."/>
            <person name="Li H."/>
            <person name="Huang H."/>
            <person name="Zhang F."/>
            <person name="Xu H."/>
            <person name="Li N."/>
            <person name="Zhao C."/>
            <person name="Li S."/>
            <person name="Dong L."/>
            <person name="Huang Y."/>
            <person name="Li L."/>
            <person name="Xi Y."/>
            <person name="Qi Q."/>
            <person name="Li W."/>
            <person name="Zhang B."/>
            <person name="Hu W."/>
            <person name="Zhang Y."/>
            <person name="Tian X."/>
            <person name="Jiao Y."/>
            <person name="Liang X."/>
            <person name="Jin J."/>
            <person name="Gao L."/>
            <person name="Zheng W."/>
            <person name="Hao B."/>
            <person name="Liu S."/>
            <person name="Wang W."/>
            <person name="Yuan L."/>
            <person name="Cao M."/>
            <person name="McDermott J."/>
            <person name="Samudrala R."/>
            <person name="Wang J."/>
            <person name="Wong G.K."/>
            <person name="Yang H."/>
        </authorList>
    </citation>
    <scope>NUCLEOTIDE SEQUENCE [LARGE SCALE GENOMIC DNA]</scope>
</reference>
<reference evidence="1" key="2">
    <citation type="submission" date="2008-12" db="EMBL/GenBank/DDBJ databases">
        <title>Improved gene annotation of the rice (Oryza sativa) genomes.</title>
        <authorList>
            <person name="Wang J."/>
            <person name="Li R."/>
            <person name="Fan W."/>
            <person name="Huang Q."/>
            <person name="Zhang J."/>
            <person name="Zhou Y."/>
            <person name="Hu Y."/>
            <person name="Zi S."/>
            <person name="Li J."/>
            <person name="Ni P."/>
            <person name="Zheng H."/>
            <person name="Zhang Y."/>
            <person name="Zhao M."/>
            <person name="Hao Q."/>
            <person name="McDermott J."/>
            <person name="Samudrala R."/>
            <person name="Kristiansen K."/>
            <person name="Wong G.K.-S."/>
        </authorList>
    </citation>
    <scope>NUCLEOTIDE SEQUENCE</scope>
</reference>
<name>B9F4V9_ORYSJ</name>